<proteinExistence type="predicted"/>
<accession>A0ABR3D873</accession>
<feature type="compositionally biased region" description="Basic and acidic residues" evidence="1">
    <location>
        <begin position="43"/>
        <end position="96"/>
    </location>
</feature>
<protein>
    <submittedName>
        <fullName evidence="2">Uncharacterized protein</fullName>
    </submittedName>
</protein>
<evidence type="ECO:0000313" key="3">
    <source>
        <dbReference type="Proteomes" id="UP001451303"/>
    </source>
</evidence>
<sequence>MGSRRQPSPNSYWGEFDPPWPNPDQEMLRRARIPHSSVPGWQERTHPWTEEPDLYRSREPQRPQGRTPERYRPLRSRPLETDFDRYGPSGFDERRRQLSPSPAPILRAYRRQGSRAATNDDIRYRGYYRGDKQMDRRMEREIERERESEIERAMERERRQIEASRERKRRENEYERGRRGGSSGGGDGGGRRRSRASRLWDGLEKLFD</sequence>
<feature type="compositionally biased region" description="Basic and acidic residues" evidence="1">
    <location>
        <begin position="118"/>
        <end position="178"/>
    </location>
</feature>
<gene>
    <name evidence="2" type="ORF">QR685DRAFT_554959</name>
</gene>
<feature type="region of interest" description="Disordered" evidence="1">
    <location>
        <begin position="1"/>
        <end position="208"/>
    </location>
</feature>
<dbReference type="Proteomes" id="UP001451303">
    <property type="component" value="Unassembled WGS sequence"/>
</dbReference>
<organism evidence="2 3">
    <name type="scientific">Neurospora intermedia</name>
    <dbReference type="NCBI Taxonomy" id="5142"/>
    <lineage>
        <taxon>Eukaryota</taxon>
        <taxon>Fungi</taxon>
        <taxon>Dikarya</taxon>
        <taxon>Ascomycota</taxon>
        <taxon>Pezizomycotina</taxon>
        <taxon>Sordariomycetes</taxon>
        <taxon>Sordariomycetidae</taxon>
        <taxon>Sordariales</taxon>
        <taxon>Sordariaceae</taxon>
        <taxon>Neurospora</taxon>
    </lineage>
</organism>
<keyword evidence="3" id="KW-1185">Reference proteome</keyword>
<name>A0ABR3D873_NEUIN</name>
<evidence type="ECO:0000256" key="1">
    <source>
        <dbReference type="SAM" id="MobiDB-lite"/>
    </source>
</evidence>
<dbReference type="EMBL" id="JAVLET010000006">
    <property type="protein sequence ID" value="KAL0468814.1"/>
    <property type="molecule type" value="Genomic_DNA"/>
</dbReference>
<evidence type="ECO:0000313" key="2">
    <source>
        <dbReference type="EMBL" id="KAL0468814.1"/>
    </source>
</evidence>
<comment type="caution">
    <text evidence="2">The sequence shown here is derived from an EMBL/GenBank/DDBJ whole genome shotgun (WGS) entry which is preliminary data.</text>
</comment>
<reference evidence="2 3" key="1">
    <citation type="submission" date="2023-09" db="EMBL/GenBank/DDBJ databases">
        <title>Multi-omics analysis of a traditional fermented food reveals byproduct-associated fungal strains for waste-to-food upcycling.</title>
        <authorList>
            <consortium name="Lawrence Berkeley National Laboratory"/>
            <person name="Rekdal V.M."/>
            <person name="Villalobos-Escobedo J.M."/>
            <person name="Rodriguez-Valeron N."/>
            <person name="Garcia M.O."/>
            <person name="Vasquez D.P."/>
            <person name="Damayanti I."/>
            <person name="Sorensen P.M."/>
            <person name="Baidoo E.E."/>
            <person name="De Carvalho A.C."/>
            <person name="Riley R."/>
            <person name="Lipzen A."/>
            <person name="He G."/>
            <person name="Yan M."/>
            <person name="Haridas S."/>
            <person name="Daum C."/>
            <person name="Yoshinaga Y."/>
            <person name="Ng V."/>
            <person name="Grigoriev I.V."/>
            <person name="Munk R."/>
            <person name="Nuraida L."/>
            <person name="Wijaya C.H."/>
            <person name="Morales P.-C."/>
            <person name="Keasling J.D."/>
        </authorList>
    </citation>
    <scope>NUCLEOTIDE SEQUENCE [LARGE SCALE GENOMIC DNA]</scope>
    <source>
        <strain evidence="2 3">FGSC 2613</strain>
    </source>
</reference>
<feature type="compositionally biased region" description="Polar residues" evidence="1">
    <location>
        <begin position="1"/>
        <end position="11"/>
    </location>
</feature>